<sequence>MRQAYAHRAVLVLESGADERAPGGAITAALCGHWAHEPPCPLAAHHTAAERDGDRVRLRILFAAAPDRVDEVRRRIEDALAAGQFTGPEGVLSRWRAEESGCDRLAPHERPHARRLLH</sequence>
<reference evidence="1 2" key="1">
    <citation type="submission" date="2019-02" db="EMBL/GenBank/DDBJ databases">
        <title>Sequencing the genomes of 1000 actinobacteria strains.</title>
        <authorList>
            <person name="Klenk H.-P."/>
        </authorList>
    </citation>
    <scope>NUCLEOTIDE SEQUENCE [LARGE SCALE GENOMIC DNA]</scope>
    <source>
        <strain evidence="1 2">DSM 45162</strain>
    </source>
</reference>
<accession>A0A4Q7ZDZ9</accession>
<dbReference type="AlphaFoldDB" id="A0A4Q7ZDZ9"/>
<evidence type="ECO:0000313" key="1">
    <source>
        <dbReference type="EMBL" id="RZU48920.1"/>
    </source>
</evidence>
<dbReference type="EMBL" id="SHKY01000001">
    <property type="protein sequence ID" value="RZU48920.1"/>
    <property type="molecule type" value="Genomic_DNA"/>
</dbReference>
<dbReference type="OrthoDB" id="3785690at2"/>
<dbReference type="Proteomes" id="UP000292564">
    <property type="component" value="Unassembled WGS sequence"/>
</dbReference>
<comment type="caution">
    <text evidence="1">The sequence shown here is derived from an EMBL/GenBank/DDBJ whole genome shotgun (WGS) entry which is preliminary data.</text>
</comment>
<keyword evidence="2" id="KW-1185">Reference proteome</keyword>
<organism evidence="1 2">
    <name type="scientific">Krasilnikovia cinnamomea</name>
    <dbReference type="NCBI Taxonomy" id="349313"/>
    <lineage>
        <taxon>Bacteria</taxon>
        <taxon>Bacillati</taxon>
        <taxon>Actinomycetota</taxon>
        <taxon>Actinomycetes</taxon>
        <taxon>Micromonosporales</taxon>
        <taxon>Micromonosporaceae</taxon>
        <taxon>Krasilnikovia</taxon>
    </lineage>
</organism>
<proteinExistence type="predicted"/>
<evidence type="ECO:0000313" key="2">
    <source>
        <dbReference type="Proteomes" id="UP000292564"/>
    </source>
</evidence>
<dbReference type="RefSeq" id="WP_130508080.1">
    <property type="nucleotide sequence ID" value="NZ_SHKY01000001.1"/>
</dbReference>
<gene>
    <name evidence="1" type="ORF">EV385_0654</name>
</gene>
<protein>
    <submittedName>
        <fullName evidence="1">Uncharacterized protein</fullName>
    </submittedName>
</protein>
<name>A0A4Q7ZDZ9_9ACTN</name>